<sequence>HIPRPRNAFILYRSSVVRDRILEGTEKDHRNISRIVAEMWKGLDPAEKAIWQQRADVEKEEHKKKYPNYRYAPSNDRAQVSPKKKPREKGVVDPRSHEIAQLVMQGLSGDALRREVHRMDGMAALPPHHSSTSTANRPSRRRSVSDPIPVSSLMRRAQAYNSPLAYSAASGSGSNYSTAPYYAPPTLGYPFPATHSDAYEVKQETKDENNMYSLLSPHQRPNEASEVTYPPFASTHRMAQLVSSWQS</sequence>
<dbReference type="InterPro" id="IPR051356">
    <property type="entry name" value="SOX/SOX-like_TF"/>
</dbReference>
<evidence type="ECO:0000259" key="5">
    <source>
        <dbReference type="PROSITE" id="PS50118"/>
    </source>
</evidence>
<dbReference type="PROSITE" id="PS50118">
    <property type="entry name" value="HMG_BOX_2"/>
    <property type="match status" value="1"/>
</dbReference>
<feature type="non-terminal residue" evidence="6">
    <location>
        <position position="1"/>
    </location>
</feature>
<dbReference type="EMBL" id="KL198044">
    <property type="protein sequence ID" value="KDQ13327.1"/>
    <property type="molecule type" value="Genomic_DNA"/>
</dbReference>
<accession>A0A067MNB3</accession>
<dbReference type="PANTHER" id="PTHR45789">
    <property type="entry name" value="FI18025P1"/>
    <property type="match status" value="1"/>
</dbReference>
<dbReference type="Proteomes" id="UP000027195">
    <property type="component" value="Unassembled WGS sequence"/>
</dbReference>
<dbReference type="InterPro" id="IPR009071">
    <property type="entry name" value="HMG_box_dom"/>
</dbReference>
<dbReference type="OrthoDB" id="6247875at2759"/>
<dbReference type="GO" id="GO:0000981">
    <property type="term" value="F:DNA-binding transcription factor activity, RNA polymerase II-specific"/>
    <property type="evidence" value="ECO:0007669"/>
    <property type="project" value="TreeGrafter"/>
</dbReference>
<proteinExistence type="predicted"/>
<feature type="region of interest" description="Disordered" evidence="4">
    <location>
        <begin position="55"/>
        <end position="93"/>
    </location>
</feature>
<evidence type="ECO:0000313" key="7">
    <source>
        <dbReference type="Proteomes" id="UP000027195"/>
    </source>
</evidence>
<reference evidence="7" key="1">
    <citation type="journal article" date="2014" name="Proc. Natl. Acad. Sci. U.S.A.">
        <title>Extensive sampling of basidiomycete genomes demonstrates inadequacy of the white-rot/brown-rot paradigm for wood decay fungi.</title>
        <authorList>
            <person name="Riley R."/>
            <person name="Salamov A.A."/>
            <person name="Brown D.W."/>
            <person name="Nagy L.G."/>
            <person name="Floudas D."/>
            <person name="Held B.W."/>
            <person name="Levasseur A."/>
            <person name="Lombard V."/>
            <person name="Morin E."/>
            <person name="Otillar R."/>
            <person name="Lindquist E.A."/>
            <person name="Sun H."/>
            <person name="LaButti K.M."/>
            <person name="Schmutz J."/>
            <person name="Jabbour D."/>
            <person name="Luo H."/>
            <person name="Baker S.E."/>
            <person name="Pisabarro A.G."/>
            <person name="Walton J.D."/>
            <person name="Blanchette R.A."/>
            <person name="Henrissat B."/>
            <person name="Martin F."/>
            <person name="Cullen D."/>
            <person name="Hibbett D.S."/>
            <person name="Grigoriev I.V."/>
        </authorList>
    </citation>
    <scope>NUCLEOTIDE SEQUENCE [LARGE SCALE GENOMIC DNA]</scope>
    <source>
        <strain evidence="7">FD-172 SS1</strain>
    </source>
</reference>
<dbReference type="SUPFAM" id="SSF47095">
    <property type="entry name" value="HMG-box"/>
    <property type="match status" value="1"/>
</dbReference>
<dbReference type="GO" id="GO:0005634">
    <property type="term" value="C:nucleus"/>
    <property type="evidence" value="ECO:0007669"/>
    <property type="project" value="UniProtKB-UniRule"/>
</dbReference>
<feature type="domain" description="HMG box" evidence="5">
    <location>
        <begin position="2"/>
        <end position="70"/>
    </location>
</feature>
<evidence type="ECO:0000313" key="6">
    <source>
        <dbReference type="EMBL" id="KDQ13327.1"/>
    </source>
</evidence>
<dbReference type="PANTHER" id="PTHR45789:SF2">
    <property type="entry name" value="FI18025P1"/>
    <property type="match status" value="1"/>
</dbReference>
<dbReference type="AlphaFoldDB" id="A0A067MNB3"/>
<dbReference type="Gene3D" id="1.10.30.10">
    <property type="entry name" value="High mobility group box domain"/>
    <property type="match status" value="1"/>
</dbReference>
<dbReference type="InterPro" id="IPR036910">
    <property type="entry name" value="HMG_box_dom_sf"/>
</dbReference>
<dbReference type="STRING" id="930990.A0A067MNB3"/>
<feature type="region of interest" description="Disordered" evidence="4">
    <location>
        <begin position="122"/>
        <end position="151"/>
    </location>
</feature>
<dbReference type="Pfam" id="PF00505">
    <property type="entry name" value="HMG_box"/>
    <property type="match status" value="1"/>
</dbReference>
<protein>
    <recommendedName>
        <fullName evidence="5">HMG box domain-containing protein</fullName>
    </recommendedName>
</protein>
<evidence type="ECO:0000256" key="1">
    <source>
        <dbReference type="ARBA" id="ARBA00023125"/>
    </source>
</evidence>
<dbReference type="SMART" id="SM00398">
    <property type="entry name" value="HMG"/>
    <property type="match status" value="1"/>
</dbReference>
<dbReference type="GO" id="GO:0000978">
    <property type="term" value="F:RNA polymerase II cis-regulatory region sequence-specific DNA binding"/>
    <property type="evidence" value="ECO:0007669"/>
    <property type="project" value="TreeGrafter"/>
</dbReference>
<dbReference type="InParanoid" id="A0A067MNB3"/>
<gene>
    <name evidence="6" type="ORF">BOTBODRAFT_111636</name>
</gene>
<name>A0A067MNB3_BOTB1</name>
<evidence type="ECO:0000256" key="2">
    <source>
        <dbReference type="ARBA" id="ARBA00023242"/>
    </source>
</evidence>
<evidence type="ECO:0000256" key="4">
    <source>
        <dbReference type="SAM" id="MobiDB-lite"/>
    </source>
</evidence>
<dbReference type="HOGENOM" id="CLU_1126788_0_0_1"/>
<keyword evidence="1 3" id="KW-0238">DNA-binding</keyword>
<feature type="DNA-binding region" description="HMG box" evidence="3">
    <location>
        <begin position="2"/>
        <end position="70"/>
    </location>
</feature>
<keyword evidence="7" id="KW-1185">Reference proteome</keyword>
<keyword evidence="2 3" id="KW-0539">Nucleus</keyword>
<evidence type="ECO:0000256" key="3">
    <source>
        <dbReference type="PROSITE-ProRule" id="PRU00267"/>
    </source>
</evidence>
<organism evidence="6 7">
    <name type="scientific">Botryobasidium botryosum (strain FD-172 SS1)</name>
    <dbReference type="NCBI Taxonomy" id="930990"/>
    <lineage>
        <taxon>Eukaryota</taxon>
        <taxon>Fungi</taxon>
        <taxon>Dikarya</taxon>
        <taxon>Basidiomycota</taxon>
        <taxon>Agaricomycotina</taxon>
        <taxon>Agaricomycetes</taxon>
        <taxon>Cantharellales</taxon>
        <taxon>Botryobasidiaceae</taxon>
        <taxon>Botryobasidium</taxon>
    </lineage>
</organism>
<dbReference type="CDD" id="cd01389">
    <property type="entry name" value="HMG-box_ROX1-like"/>
    <property type="match status" value="1"/>
</dbReference>